<organism evidence="1 2">
    <name type="scientific">Muribaculum caecicola</name>
    <dbReference type="NCBI Taxonomy" id="3038144"/>
    <lineage>
        <taxon>Bacteria</taxon>
        <taxon>Pseudomonadati</taxon>
        <taxon>Bacteroidota</taxon>
        <taxon>Bacteroidia</taxon>
        <taxon>Bacteroidales</taxon>
        <taxon>Muribaculaceae</taxon>
        <taxon>Muribaculum</taxon>
    </lineage>
</organism>
<reference evidence="1" key="1">
    <citation type="submission" date="2019-04" db="EMBL/GenBank/DDBJ databases">
        <title>Microbes associate with the intestines of laboratory mice.</title>
        <authorList>
            <person name="Navarre W."/>
            <person name="Wong E."/>
            <person name="Huang K.C."/>
            <person name="Tropini C."/>
            <person name="Ng K."/>
            <person name="Yu B."/>
        </authorList>
    </citation>
    <scope>NUCLEOTIDE SEQUENCE</scope>
    <source>
        <strain evidence="1">NM86_A22</strain>
    </source>
</reference>
<name>A0AC61S6M8_9BACT</name>
<evidence type="ECO:0000313" key="2">
    <source>
        <dbReference type="Proteomes" id="UP000305401"/>
    </source>
</evidence>
<keyword evidence="2" id="KW-1185">Reference proteome</keyword>
<accession>A0AC61S6M8</accession>
<comment type="caution">
    <text evidence="1">The sequence shown here is derived from an EMBL/GenBank/DDBJ whole genome shotgun (WGS) entry which is preliminary data.</text>
</comment>
<dbReference type="Proteomes" id="UP000305401">
    <property type="component" value="Unassembled WGS sequence"/>
</dbReference>
<dbReference type="EMBL" id="SSTG01000041">
    <property type="protein sequence ID" value="THG52717.1"/>
    <property type="molecule type" value="Genomic_DNA"/>
</dbReference>
<keyword evidence="1" id="KW-0378">Hydrolase</keyword>
<sequence>MVMTRFAKCLFKTAFVVLWQLLVASCNGGRANADNDVYDLLRQDISGFVEKQHGKIGVAVITDRKDTLTVNNTPDFPLMSMFKLHQSIAICRNFGENGIGLDSVLNIKQCEMNKNTWSPMLKNNMDKDFLIPVSGLLEYILVHSDNNASNLLFNRVVSVAETDSIVASILPDRGFRLMYNEYEMLQDKSLSYKNVSSPLAYALMIDKLFTDSLMPHSMQAFVKQAMYNCETGMGRIAAPLADIPGVAFAHRTGSGYVNPQGEIIAVNDGGYVTLPSGQSYSIAVFVKDFAGTQDEAESVIAKISELVYNRLSELK</sequence>
<proteinExistence type="predicted"/>
<gene>
    <name evidence="1" type="ORF">E5990_04840</name>
</gene>
<evidence type="ECO:0000313" key="1">
    <source>
        <dbReference type="EMBL" id="THG52717.1"/>
    </source>
</evidence>
<protein>
    <submittedName>
        <fullName evidence="1">Serine hydrolase</fullName>
    </submittedName>
</protein>